<protein>
    <submittedName>
        <fullName evidence="2">Protein N-acetyltransferase, RimJ/RimL family</fullName>
    </submittedName>
</protein>
<dbReference type="InterPro" id="IPR000182">
    <property type="entry name" value="GNAT_dom"/>
</dbReference>
<dbReference type="CDD" id="cd04301">
    <property type="entry name" value="NAT_SF"/>
    <property type="match status" value="1"/>
</dbReference>
<feature type="domain" description="N-acetyltransferase" evidence="1">
    <location>
        <begin position="9"/>
        <end position="177"/>
    </location>
</feature>
<dbReference type="SUPFAM" id="SSF55729">
    <property type="entry name" value="Acyl-CoA N-acyltransferases (Nat)"/>
    <property type="match status" value="1"/>
</dbReference>
<accession>A0A1C6RUZ0</accession>
<dbReference type="PANTHER" id="PTHR43792">
    <property type="entry name" value="GNAT FAMILY, PUTATIVE (AFU_ORTHOLOGUE AFUA_3G00765)-RELATED-RELATED"/>
    <property type="match status" value="1"/>
</dbReference>
<dbReference type="InterPro" id="IPR016181">
    <property type="entry name" value="Acyl_CoA_acyltransferase"/>
</dbReference>
<sequence>MRTIASNRLLLRPWRDEDADFLLDLESDWEVVRFLGAHPTIMNTREDALASIARRRAIDDPIHGIWAITTAADGRLVGNLLLKPIPLSAGEPSGGPTDVEIGWHLHPDAWGHGYATEAAEAVLDDAFSRGLAKVFAVTNPDNHASQAVCRRLGMTHLGRTTRYYDTPNELFEKQNGAVRTSG</sequence>
<dbReference type="EMBL" id="FMHW01000002">
    <property type="protein sequence ID" value="SCL21027.1"/>
    <property type="molecule type" value="Genomic_DNA"/>
</dbReference>
<dbReference type="GO" id="GO:0016747">
    <property type="term" value="F:acyltransferase activity, transferring groups other than amino-acyl groups"/>
    <property type="evidence" value="ECO:0007669"/>
    <property type="project" value="InterPro"/>
</dbReference>
<dbReference type="PANTHER" id="PTHR43792:SF1">
    <property type="entry name" value="N-ACETYLTRANSFERASE DOMAIN-CONTAINING PROTEIN"/>
    <property type="match status" value="1"/>
</dbReference>
<evidence type="ECO:0000313" key="3">
    <source>
        <dbReference type="Proteomes" id="UP000198959"/>
    </source>
</evidence>
<dbReference type="Proteomes" id="UP000198959">
    <property type="component" value="Unassembled WGS sequence"/>
</dbReference>
<dbReference type="AlphaFoldDB" id="A0A1C6RUZ0"/>
<dbReference type="OrthoDB" id="3533156at2"/>
<keyword evidence="2" id="KW-0808">Transferase</keyword>
<keyword evidence="3" id="KW-1185">Reference proteome</keyword>
<dbReference type="RefSeq" id="WP_091639926.1">
    <property type="nucleotide sequence ID" value="NZ_FMHW01000002.1"/>
</dbReference>
<evidence type="ECO:0000313" key="2">
    <source>
        <dbReference type="EMBL" id="SCL21027.1"/>
    </source>
</evidence>
<dbReference type="Pfam" id="PF13302">
    <property type="entry name" value="Acetyltransf_3"/>
    <property type="match status" value="1"/>
</dbReference>
<evidence type="ECO:0000259" key="1">
    <source>
        <dbReference type="PROSITE" id="PS51186"/>
    </source>
</evidence>
<dbReference type="PROSITE" id="PS51186">
    <property type="entry name" value="GNAT"/>
    <property type="match status" value="1"/>
</dbReference>
<gene>
    <name evidence="2" type="ORF">GA0074692_1062</name>
</gene>
<name>A0A1C6RUZ0_9ACTN</name>
<organism evidence="2 3">
    <name type="scientific">Micromonospora pallida</name>
    <dbReference type="NCBI Taxonomy" id="145854"/>
    <lineage>
        <taxon>Bacteria</taxon>
        <taxon>Bacillati</taxon>
        <taxon>Actinomycetota</taxon>
        <taxon>Actinomycetes</taxon>
        <taxon>Micromonosporales</taxon>
        <taxon>Micromonosporaceae</taxon>
        <taxon>Micromonospora</taxon>
    </lineage>
</organism>
<proteinExistence type="predicted"/>
<dbReference type="InterPro" id="IPR051531">
    <property type="entry name" value="N-acetyltransferase"/>
</dbReference>
<reference evidence="3" key="1">
    <citation type="submission" date="2016-06" db="EMBL/GenBank/DDBJ databases">
        <authorList>
            <person name="Varghese N."/>
            <person name="Submissions Spin"/>
        </authorList>
    </citation>
    <scope>NUCLEOTIDE SEQUENCE [LARGE SCALE GENOMIC DNA]</scope>
    <source>
        <strain evidence="3">DSM 43817</strain>
    </source>
</reference>
<dbReference type="STRING" id="145854.GA0074692_1062"/>
<dbReference type="Gene3D" id="3.40.630.30">
    <property type="match status" value="1"/>
</dbReference>